<feature type="domain" description="HTH hxlR-type" evidence="4">
    <location>
        <begin position="13"/>
        <end position="111"/>
    </location>
</feature>
<dbReference type="InterPro" id="IPR036390">
    <property type="entry name" value="WH_DNA-bd_sf"/>
</dbReference>
<organism evidence="5 6">
    <name type="scientific">Metaclostridioides mangenotii</name>
    <dbReference type="NCBI Taxonomy" id="1540"/>
    <lineage>
        <taxon>Bacteria</taxon>
        <taxon>Bacillati</taxon>
        <taxon>Bacillota</taxon>
        <taxon>Clostridia</taxon>
        <taxon>Peptostreptococcales</taxon>
        <taxon>Peptostreptococcaceae</taxon>
        <taxon>Metaclostridioides</taxon>
    </lineage>
</organism>
<keyword evidence="2 5" id="KW-0238">DNA-binding</keyword>
<dbReference type="RefSeq" id="WP_209456878.1">
    <property type="nucleotide sequence ID" value="NZ_BAAACS010000011.1"/>
</dbReference>
<dbReference type="Pfam" id="PF01638">
    <property type="entry name" value="HxlR"/>
    <property type="match status" value="1"/>
</dbReference>
<dbReference type="Proteomes" id="UP000767291">
    <property type="component" value="Unassembled WGS sequence"/>
</dbReference>
<sequence length="115" mass="13490">MLRDYTVDDIKDCPVASVQKIVSGKWTMVIVYYLSKKTLRFGELQRRLPNMTQATLSKQLKGLEEYGLIHRNAYNQIPPKVEYSLTDIGRKFLPVLESLEKWAIEYSEYQNELDK</sequence>
<dbReference type="CDD" id="cd00090">
    <property type="entry name" value="HTH_ARSR"/>
    <property type="match status" value="1"/>
</dbReference>
<evidence type="ECO:0000313" key="6">
    <source>
        <dbReference type="Proteomes" id="UP000767291"/>
    </source>
</evidence>
<evidence type="ECO:0000259" key="4">
    <source>
        <dbReference type="PROSITE" id="PS51118"/>
    </source>
</evidence>
<dbReference type="EMBL" id="JAGGJX010000003">
    <property type="protein sequence ID" value="MBP1855444.1"/>
    <property type="molecule type" value="Genomic_DNA"/>
</dbReference>
<dbReference type="PROSITE" id="PS51118">
    <property type="entry name" value="HTH_HXLR"/>
    <property type="match status" value="1"/>
</dbReference>
<dbReference type="Gene3D" id="1.10.10.10">
    <property type="entry name" value="Winged helix-like DNA-binding domain superfamily/Winged helix DNA-binding domain"/>
    <property type="match status" value="1"/>
</dbReference>
<comment type="caution">
    <text evidence="5">The sequence shown here is derived from an EMBL/GenBank/DDBJ whole genome shotgun (WGS) entry which is preliminary data.</text>
</comment>
<dbReference type="SUPFAM" id="SSF46785">
    <property type="entry name" value="Winged helix' DNA-binding domain"/>
    <property type="match status" value="1"/>
</dbReference>
<protein>
    <submittedName>
        <fullName evidence="5">DNA-binding HxlR family transcriptional regulator</fullName>
    </submittedName>
</protein>
<dbReference type="GO" id="GO:0003677">
    <property type="term" value="F:DNA binding"/>
    <property type="evidence" value="ECO:0007669"/>
    <property type="project" value="UniProtKB-KW"/>
</dbReference>
<dbReference type="InterPro" id="IPR036388">
    <property type="entry name" value="WH-like_DNA-bd_sf"/>
</dbReference>
<name>A0ABS4EBY4_9FIRM</name>
<reference evidence="5 6" key="1">
    <citation type="submission" date="2021-03" db="EMBL/GenBank/DDBJ databases">
        <title>Genomic Encyclopedia of Type Strains, Phase IV (KMG-IV): sequencing the most valuable type-strain genomes for metagenomic binning, comparative biology and taxonomic classification.</title>
        <authorList>
            <person name="Goeker M."/>
        </authorList>
    </citation>
    <scope>NUCLEOTIDE SEQUENCE [LARGE SCALE GENOMIC DNA]</scope>
    <source>
        <strain evidence="5 6">DSM 1289</strain>
    </source>
</reference>
<keyword evidence="1" id="KW-0805">Transcription regulation</keyword>
<dbReference type="PANTHER" id="PTHR33204">
    <property type="entry name" value="TRANSCRIPTIONAL REGULATOR, MARR FAMILY"/>
    <property type="match status" value="1"/>
</dbReference>
<dbReference type="PANTHER" id="PTHR33204:SF29">
    <property type="entry name" value="TRANSCRIPTIONAL REGULATOR"/>
    <property type="match status" value="1"/>
</dbReference>
<gene>
    <name evidence="5" type="ORF">J2Z43_001839</name>
</gene>
<evidence type="ECO:0000256" key="2">
    <source>
        <dbReference type="ARBA" id="ARBA00023125"/>
    </source>
</evidence>
<evidence type="ECO:0000256" key="3">
    <source>
        <dbReference type="ARBA" id="ARBA00023163"/>
    </source>
</evidence>
<proteinExistence type="predicted"/>
<evidence type="ECO:0000256" key="1">
    <source>
        <dbReference type="ARBA" id="ARBA00023015"/>
    </source>
</evidence>
<keyword evidence="3" id="KW-0804">Transcription</keyword>
<evidence type="ECO:0000313" key="5">
    <source>
        <dbReference type="EMBL" id="MBP1855444.1"/>
    </source>
</evidence>
<dbReference type="InterPro" id="IPR011991">
    <property type="entry name" value="ArsR-like_HTH"/>
</dbReference>
<accession>A0ABS4EBY4</accession>
<keyword evidence="6" id="KW-1185">Reference proteome</keyword>
<dbReference type="InterPro" id="IPR002577">
    <property type="entry name" value="HTH_HxlR"/>
</dbReference>